<dbReference type="InterPro" id="IPR006175">
    <property type="entry name" value="YjgF/YER057c/UK114"/>
</dbReference>
<evidence type="ECO:0000313" key="2">
    <source>
        <dbReference type="EMBL" id="TVY90379.1"/>
    </source>
</evidence>
<dbReference type="Gene3D" id="3.30.1330.40">
    <property type="entry name" value="RutC-like"/>
    <property type="match status" value="1"/>
</dbReference>
<dbReference type="PANTHER" id="PTHR11803">
    <property type="entry name" value="2-IMINOBUTANOATE/2-IMINOPROPANOATE DEAMINASE RIDA"/>
    <property type="match status" value="1"/>
</dbReference>
<organism evidence="2 3">
    <name type="scientific">Lachnellula willkommii</name>
    <dbReference type="NCBI Taxonomy" id="215461"/>
    <lineage>
        <taxon>Eukaryota</taxon>
        <taxon>Fungi</taxon>
        <taxon>Dikarya</taxon>
        <taxon>Ascomycota</taxon>
        <taxon>Pezizomycotina</taxon>
        <taxon>Leotiomycetes</taxon>
        <taxon>Helotiales</taxon>
        <taxon>Lachnaceae</taxon>
        <taxon>Lachnellula</taxon>
    </lineage>
</organism>
<dbReference type="AlphaFoldDB" id="A0A559MBN2"/>
<accession>A0A559MBN2</accession>
<comment type="caution">
    <text evidence="2">The sequence shown here is derived from an EMBL/GenBank/DDBJ whole genome shotgun (WGS) entry which is preliminary data.</text>
</comment>
<dbReference type="GO" id="GO:0005739">
    <property type="term" value="C:mitochondrion"/>
    <property type="evidence" value="ECO:0007669"/>
    <property type="project" value="TreeGrafter"/>
</dbReference>
<keyword evidence="3" id="KW-1185">Reference proteome</keyword>
<dbReference type="PANTHER" id="PTHR11803:SF58">
    <property type="entry name" value="PROTEIN HMF1-RELATED"/>
    <property type="match status" value="1"/>
</dbReference>
<evidence type="ECO:0000313" key="3">
    <source>
        <dbReference type="Proteomes" id="UP000315522"/>
    </source>
</evidence>
<reference evidence="2 3" key="1">
    <citation type="submission" date="2018-05" db="EMBL/GenBank/DDBJ databases">
        <title>Genome sequencing and assembly of the regulated plant pathogen Lachnellula willkommii and related sister species for the development of diagnostic species identification markers.</title>
        <authorList>
            <person name="Giroux E."/>
            <person name="Bilodeau G."/>
        </authorList>
    </citation>
    <scope>NUCLEOTIDE SEQUENCE [LARGE SCALE GENOMIC DNA]</scope>
    <source>
        <strain evidence="2 3">CBS 172.35</strain>
    </source>
</reference>
<comment type="similarity">
    <text evidence="1">Belongs to the RutC family.</text>
</comment>
<name>A0A559MBN2_9HELO</name>
<dbReference type="InterPro" id="IPR035959">
    <property type="entry name" value="RutC-like_sf"/>
</dbReference>
<gene>
    <name evidence="2" type="primary">mmf1_0</name>
    <name evidence="2" type="ORF">LAWI1_G003359</name>
</gene>
<proteinExistence type="inferred from homology"/>
<evidence type="ECO:0000256" key="1">
    <source>
        <dbReference type="ARBA" id="ARBA00010552"/>
    </source>
</evidence>
<dbReference type="EMBL" id="QGML01000886">
    <property type="protein sequence ID" value="TVY90379.1"/>
    <property type="molecule type" value="Genomic_DNA"/>
</dbReference>
<sequence length="145" mass="15453">MGGEIKAVLSANACAFPPGLFHHAKVYNGVVYCAGVRDPVRVLIAEFVPRVASRADVQGKLVSEDVKEQTAKTFANISAILEASGSALERVLKVNIYMVDKADYAGMNAVYSKLMPDPKPPRACVFIQGLPGGAKVEIECIAAEM</sequence>
<dbReference type="Pfam" id="PF01042">
    <property type="entry name" value="Ribonuc_L-PSP"/>
    <property type="match status" value="1"/>
</dbReference>
<dbReference type="Proteomes" id="UP000315522">
    <property type="component" value="Unassembled WGS sequence"/>
</dbReference>
<dbReference type="CDD" id="cd00448">
    <property type="entry name" value="YjgF_YER057c_UK114_family"/>
    <property type="match status" value="1"/>
</dbReference>
<dbReference type="SUPFAM" id="SSF55298">
    <property type="entry name" value="YjgF-like"/>
    <property type="match status" value="1"/>
</dbReference>
<dbReference type="GO" id="GO:0019239">
    <property type="term" value="F:deaminase activity"/>
    <property type="evidence" value="ECO:0007669"/>
    <property type="project" value="TreeGrafter"/>
</dbReference>
<protein>
    <submittedName>
        <fullName evidence="2">Protein mmf1, mitochondrial</fullName>
    </submittedName>
</protein>
<dbReference type="GO" id="GO:0005829">
    <property type="term" value="C:cytosol"/>
    <property type="evidence" value="ECO:0007669"/>
    <property type="project" value="TreeGrafter"/>
</dbReference>